<evidence type="ECO:0000313" key="9">
    <source>
        <dbReference type="EMBL" id="EMP9434255.1"/>
    </source>
</evidence>
<sequence>MFSAFGNIQDDITFRMLRNTYTEKEKSTSVKLSNKGERSYLVQGSMELLDEKIGNELITGKKEEIPFIITPPLFKLEPKQSYSWRVMFSGDSAKLPADRESLYIAKFRLIPATTKPTIANGVNSELSVINVVATKIYYRPIAFEKLEIKNEISNLKFKIDGDDLVVTNNSPIYMAFDEVSVNSVPVDSKELYKPLIPKSEQRFKLPKKVSPSGNKIEWAVLDEFAMPTPKSTTKI</sequence>
<dbReference type="InterPro" id="IPR001829">
    <property type="entry name" value="Pili_assmbl_chaperone_bac"/>
</dbReference>
<dbReference type="PRINTS" id="PR00969">
    <property type="entry name" value="CHAPERONPILI"/>
</dbReference>
<dbReference type="Gene3D" id="2.60.40.10">
    <property type="entry name" value="Immunoglobulins"/>
    <property type="match status" value="2"/>
</dbReference>
<name>A0AAI9I280_PROST</name>
<dbReference type="Pfam" id="PF00345">
    <property type="entry name" value="PapD_N"/>
    <property type="match status" value="1"/>
</dbReference>
<dbReference type="PANTHER" id="PTHR30251:SF11">
    <property type="entry name" value="CHAPERONE PROTEIN FIMC-RELATED"/>
    <property type="match status" value="1"/>
</dbReference>
<keyword evidence="3" id="KW-1029">Fimbrium biogenesis</keyword>
<evidence type="ECO:0000256" key="1">
    <source>
        <dbReference type="ARBA" id="ARBA00004418"/>
    </source>
</evidence>
<reference evidence="9" key="1">
    <citation type="submission" date="2024-02" db="EMBL/GenBank/DDBJ databases">
        <authorList>
            <consortium name="Clinical and Environmental Microbiology Branch: Whole genome sequencing antimicrobial resistance pathogens in the healthcare setting"/>
        </authorList>
    </citation>
    <scope>NUCLEOTIDE SEQUENCE</scope>
    <source>
        <strain evidence="9">2020GO-00142</strain>
    </source>
</reference>
<dbReference type="GO" id="GO:0030288">
    <property type="term" value="C:outer membrane-bounded periplasmic space"/>
    <property type="evidence" value="ECO:0007669"/>
    <property type="project" value="InterPro"/>
</dbReference>
<evidence type="ECO:0000259" key="7">
    <source>
        <dbReference type="Pfam" id="PF00345"/>
    </source>
</evidence>
<accession>A0AAI9I280</accession>
<comment type="similarity">
    <text evidence="2">Belongs to the periplasmic pilus chaperone family.</text>
</comment>
<protein>
    <submittedName>
        <fullName evidence="9">Molecular chaperone</fullName>
    </submittedName>
</protein>
<evidence type="ECO:0000256" key="3">
    <source>
        <dbReference type="ARBA" id="ARBA00022558"/>
    </source>
</evidence>
<comment type="caution">
    <text evidence="9">The sequence shown here is derived from an EMBL/GenBank/DDBJ whole genome shotgun (WGS) entry which is preliminary data.</text>
</comment>
<evidence type="ECO:0000259" key="8">
    <source>
        <dbReference type="Pfam" id="PF02753"/>
    </source>
</evidence>
<dbReference type="EMBL" id="AAZDVE040000032">
    <property type="protein sequence ID" value="EMP9434255.1"/>
    <property type="molecule type" value="Genomic_DNA"/>
</dbReference>
<feature type="domain" description="Pili assembly chaperone C-terminal" evidence="8">
    <location>
        <begin position="166"/>
        <end position="223"/>
    </location>
</feature>
<dbReference type="InterPro" id="IPR016148">
    <property type="entry name" value="Pili_assmbl_chaperone_C"/>
</dbReference>
<keyword evidence="4" id="KW-0732">Signal</keyword>
<feature type="domain" description="Pili assembly chaperone N-terminal" evidence="7">
    <location>
        <begin position="18"/>
        <end position="141"/>
    </location>
</feature>
<dbReference type="InterPro" id="IPR013783">
    <property type="entry name" value="Ig-like_fold"/>
</dbReference>
<dbReference type="SUPFAM" id="SSF49354">
    <property type="entry name" value="PapD-like"/>
    <property type="match status" value="1"/>
</dbReference>
<dbReference type="Pfam" id="PF02753">
    <property type="entry name" value="PapD_C"/>
    <property type="match status" value="1"/>
</dbReference>
<dbReference type="InterPro" id="IPR036316">
    <property type="entry name" value="Pili_assmbl_chap_C_dom_sf"/>
</dbReference>
<dbReference type="GO" id="GO:0071555">
    <property type="term" value="P:cell wall organization"/>
    <property type="evidence" value="ECO:0007669"/>
    <property type="project" value="InterPro"/>
</dbReference>
<dbReference type="PANTHER" id="PTHR30251">
    <property type="entry name" value="PILUS ASSEMBLY CHAPERONE"/>
    <property type="match status" value="1"/>
</dbReference>
<dbReference type="InterPro" id="IPR008962">
    <property type="entry name" value="PapD-like_sf"/>
</dbReference>
<proteinExistence type="inferred from homology"/>
<evidence type="ECO:0000256" key="6">
    <source>
        <dbReference type="ARBA" id="ARBA00023186"/>
    </source>
</evidence>
<evidence type="ECO:0000256" key="5">
    <source>
        <dbReference type="ARBA" id="ARBA00022764"/>
    </source>
</evidence>
<dbReference type="AlphaFoldDB" id="A0AAI9I280"/>
<gene>
    <name evidence="9" type="ORF">JRA39_003354</name>
</gene>
<keyword evidence="6" id="KW-0143">Chaperone</keyword>
<evidence type="ECO:0000256" key="2">
    <source>
        <dbReference type="ARBA" id="ARBA00007399"/>
    </source>
</evidence>
<organism evidence="9">
    <name type="scientific">Providencia stuartii</name>
    <dbReference type="NCBI Taxonomy" id="588"/>
    <lineage>
        <taxon>Bacteria</taxon>
        <taxon>Pseudomonadati</taxon>
        <taxon>Pseudomonadota</taxon>
        <taxon>Gammaproteobacteria</taxon>
        <taxon>Enterobacterales</taxon>
        <taxon>Morganellaceae</taxon>
        <taxon>Providencia</taxon>
    </lineage>
</organism>
<keyword evidence="5" id="KW-0574">Periplasm</keyword>
<comment type="subcellular location">
    <subcellularLocation>
        <location evidence="1">Periplasm</location>
    </subcellularLocation>
</comment>
<dbReference type="SUPFAM" id="SSF49584">
    <property type="entry name" value="Periplasmic chaperone C-domain"/>
    <property type="match status" value="1"/>
</dbReference>
<evidence type="ECO:0000256" key="4">
    <source>
        <dbReference type="ARBA" id="ARBA00022729"/>
    </source>
</evidence>
<dbReference type="InterPro" id="IPR016147">
    <property type="entry name" value="Pili_assmbl_chaperone_N"/>
</dbReference>
<dbReference type="InterPro" id="IPR050643">
    <property type="entry name" value="Periplasmic_pilus_chap"/>
</dbReference>